<dbReference type="Proteomes" id="UP000492821">
    <property type="component" value="Unassembled WGS sequence"/>
</dbReference>
<organism evidence="1 2">
    <name type="scientific">Panagrellus redivivus</name>
    <name type="common">Microworm</name>
    <dbReference type="NCBI Taxonomy" id="6233"/>
    <lineage>
        <taxon>Eukaryota</taxon>
        <taxon>Metazoa</taxon>
        <taxon>Ecdysozoa</taxon>
        <taxon>Nematoda</taxon>
        <taxon>Chromadorea</taxon>
        <taxon>Rhabditida</taxon>
        <taxon>Tylenchina</taxon>
        <taxon>Panagrolaimomorpha</taxon>
        <taxon>Panagrolaimoidea</taxon>
        <taxon>Panagrolaimidae</taxon>
        <taxon>Panagrellus</taxon>
    </lineage>
</organism>
<dbReference type="WBParaSite" id="Pan_g22991.t1">
    <property type="protein sequence ID" value="Pan_g22991.t1"/>
    <property type="gene ID" value="Pan_g22991"/>
</dbReference>
<protein>
    <submittedName>
        <fullName evidence="2">F-box only protein 22</fullName>
    </submittedName>
</protein>
<reference evidence="2" key="2">
    <citation type="submission" date="2020-10" db="UniProtKB">
        <authorList>
            <consortium name="WormBaseParasite"/>
        </authorList>
    </citation>
    <scope>IDENTIFICATION</scope>
</reference>
<reference evidence="1" key="1">
    <citation type="journal article" date="2013" name="Genetics">
        <title>The draft genome and transcriptome of Panagrellus redivivus are shaped by the harsh demands of a free-living lifestyle.</title>
        <authorList>
            <person name="Srinivasan J."/>
            <person name="Dillman A.R."/>
            <person name="Macchietto M.G."/>
            <person name="Heikkinen L."/>
            <person name="Lakso M."/>
            <person name="Fracchia K.M."/>
            <person name="Antoshechkin I."/>
            <person name="Mortazavi A."/>
            <person name="Wong G."/>
            <person name="Sternberg P.W."/>
        </authorList>
    </citation>
    <scope>NUCLEOTIDE SEQUENCE [LARGE SCALE GENOMIC DNA]</scope>
    <source>
        <strain evidence="1">MT8872</strain>
    </source>
</reference>
<keyword evidence="1" id="KW-1185">Reference proteome</keyword>
<name>A0A7E4VQN3_PANRE</name>
<dbReference type="AlphaFoldDB" id="A0A7E4VQN3"/>
<evidence type="ECO:0000313" key="2">
    <source>
        <dbReference type="WBParaSite" id="Pan_g22991.t1"/>
    </source>
</evidence>
<proteinExistence type="predicted"/>
<evidence type="ECO:0000313" key="1">
    <source>
        <dbReference type="Proteomes" id="UP000492821"/>
    </source>
</evidence>
<accession>A0A7E4VQN3</accession>
<sequence length="332" mass="38442">MDCIDYQKYIYITYHLKSLLREWKQLKPSFASKFATVHRMSPQSKYLLILSLWQLSNRIRGTNVELISFLQQLHDICKTHQLDSYKLLYNPDMGVPLYDVACDIADDISFLQRKFEGGQTVPFKDLPYGFQTRLVNLIPPCDLINFKLAGKAAAKHVEKRGQFSAFLFVVRDSVHYQEIKTVYGRKPIYSISSDNCFLKSRCFVETGLCINMDSTEKFDRAVEIVYGTYSCLDLLGPYTWKHAVHLMNVSKEVKNVCMGYGMLLEEDDFDAFFEAVVQWLNHQEGARMIDIQCPYLTVAFNPQFKEYVENGTTFKVKFSNGYTVICKSPQKL</sequence>